<comment type="pathway">
    <text evidence="3">Amino-acid biosynthesis; L-lysine biosynthesis via DAP pathway; LL-2,6-diaminopimelate from (S)-tetrahydrodipicolinate (succinylase route): step 3/3.</text>
</comment>
<dbReference type="Pfam" id="PF01546">
    <property type="entry name" value="Peptidase_M20"/>
    <property type="match status" value="1"/>
</dbReference>
<comment type="catalytic activity">
    <reaction evidence="10">
        <text>N-succinyl-(2S,6S)-2,6-diaminopimelate + H2O = (2S,6S)-2,6-diaminopimelate + succinate</text>
        <dbReference type="Rhea" id="RHEA:22608"/>
        <dbReference type="ChEBI" id="CHEBI:15377"/>
        <dbReference type="ChEBI" id="CHEBI:30031"/>
        <dbReference type="ChEBI" id="CHEBI:57609"/>
        <dbReference type="ChEBI" id="CHEBI:58087"/>
        <dbReference type="EC" id="3.5.1.18"/>
    </reaction>
</comment>
<comment type="cofactor">
    <cofactor evidence="1">
        <name>Co(2+)</name>
        <dbReference type="ChEBI" id="CHEBI:48828"/>
    </cofactor>
</comment>
<feature type="domain" description="Tryptophan synthase beta chain-like PALP" evidence="11">
    <location>
        <begin position="41"/>
        <end position="365"/>
    </location>
</feature>
<dbReference type="OMA" id="MMNGHID"/>
<dbReference type="InterPro" id="IPR001926">
    <property type="entry name" value="TrpB-like_PALP"/>
</dbReference>
<dbReference type="PROSITE" id="PS00758">
    <property type="entry name" value="ARGE_DAPE_CPG2_1"/>
    <property type="match status" value="1"/>
</dbReference>
<dbReference type="InterPro" id="IPR011650">
    <property type="entry name" value="Peptidase_M20_dimer"/>
</dbReference>
<dbReference type="VEuPathDB" id="FungiDB:SAPIO_CDS2339"/>
<dbReference type="Gene3D" id="3.40.50.1100">
    <property type="match status" value="3"/>
</dbReference>
<evidence type="ECO:0000256" key="5">
    <source>
        <dbReference type="ARBA" id="ARBA00011921"/>
    </source>
</evidence>
<feature type="domain" description="Peptidase M20 dimerisation" evidence="12">
    <location>
        <begin position="550"/>
        <end position="658"/>
    </location>
</feature>
<dbReference type="Gene3D" id="3.40.630.10">
    <property type="entry name" value="Zn peptidases"/>
    <property type="match status" value="1"/>
</dbReference>
<keyword evidence="9" id="KW-0170">Cobalt</keyword>
<dbReference type="EC" id="3.5.1.18" evidence="5"/>
<dbReference type="InterPro" id="IPR001261">
    <property type="entry name" value="ArgE/DapE_CS"/>
</dbReference>
<proteinExistence type="inferred from homology"/>
<dbReference type="UniPathway" id="UPA00034">
    <property type="reaction ID" value="UER00021"/>
</dbReference>
<dbReference type="GO" id="GO:0009014">
    <property type="term" value="F:succinyl-diaminopimelate desuccinylase activity"/>
    <property type="evidence" value="ECO:0007669"/>
    <property type="project" value="UniProtKB-EC"/>
</dbReference>
<dbReference type="KEGG" id="sapo:SAPIO_CDS2339"/>
<keyword evidence="14" id="KW-1185">Reference proteome</keyword>
<comment type="cofactor">
    <cofactor evidence="2">
        <name>Zn(2+)</name>
        <dbReference type="ChEBI" id="CHEBI:29105"/>
    </cofactor>
</comment>
<evidence type="ECO:0000256" key="9">
    <source>
        <dbReference type="ARBA" id="ARBA00023285"/>
    </source>
</evidence>
<evidence type="ECO:0000256" key="6">
    <source>
        <dbReference type="ARBA" id="ARBA00016853"/>
    </source>
</evidence>
<evidence type="ECO:0000256" key="7">
    <source>
        <dbReference type="ARBA" id="ARBA00022801"/>
    </source>
</evidence>
<dbReference type="PANTHER" id="PTHR42937:SF1">
    <property type="entry name" value="DIAMINOPROPIONATE AMMONIA-LYASE"/>
    <property type="match status" value="1"/>
</dbReference>
<sequence length="763" mass="81456">MTMTSINRRPLYTNAGAKSWRSPTPASDVSKLAAQFHRSMPGYSPSPLISLKAVAEEIGVKDVYIKFEGARLGLPSFKILGASWSTFRLLADRLGLPLVSDLDTVKKALATSESEVTLFAATDGNHGRAVAFLGAVLGIPVRIFVPRGLDSGTVARIREEGATVTEIDGSYDFAVETAFQQAQQMAGGLLVQDTAFEGYEEVPGWIVEGYATLMLEVDEQLQGQSADLIVAPVGVGSFAQAVVSHYKSEGKDTAVLTVEPDTAGCLYKSLTHGESRPIATPVPTIMTGLDCGTVSSIAWPLLRDGVDASLTVSDFETHQAVNILEGLGVSAGPCGAAPLAALRRLSSSDKTALGLTESSIVVLLCTEGQRDYTIPKSVEYDDAVSLCQALVRINSAVPGTGDIKGPGETEIAQYITRWLEHRDIEAHWIEKVKGRPSVVGVVRGTGGGKHIMLNGHIDTVTTASYEGDPLSGDIRDGKLYGRGAADMKSGIAAMLVALVQAKTDKLKGNVIFTGVADEEDMSLGTEQVLEAGWRADAAIVCEPTGEDLVIGHKGFTWFEVDIHGVAAHGSRFDLGVDAVAHAGYFLVELDKYARRLGEGPRHPSLGLPSVHASIVRGGEEPASYPAKCTITLERRTVAGETNEQILAEIEGLLQEAARSAPGLRYDLRLTFSRNPFEIRDDHPLVSLVADQIKTVRASDAVLRTEAFWTDCALIADVDIPVVMYGPHGEGLHAKEEWADVKSIERAASTLIGAVRAFSNEARE</sequence>
<evidence type="ECO:0000256" key="1">
    <source>
        <dbReference type="ARBA" id="ARBA00001941"/>
    </source>
</evidence>
<dbReference type="Pfam" id="PF00291">
    <property type="entry name" value="PALP"/>
    <property type="match status" value="1"/>
</dbReference>
<dbReference type="PANTHER" id="PTHR42937">
    <property type="match status" value="1"/>
</dbReference>
<gene>
    <name evidence="13" type="ORF">SAPIO_CDS2339</name>
</gene>
<name>A0A084GCA0_PSEDA</name>
<evidence type="ECO:0000256" key="4">
    <source>
        <dbReference type="ARBA" id="ARBA00006247"/>
    </source>
</evidence>
<dbReference type="GO" id="GO:0009089">
    <property type="term" value="P:lysine biosynthetic process via diaminopimelate"/>
    <property type="evidence" value="ECO:0007669"/>
    <property type="project" value="UniProtKB-UniPathway"/>
</dbReference>
<dbReference type="RefSeq" id="XP_016644761.1">
    <property type="nucleotide sequence ID" value="XM_016785385.1"/>
</dbReference>
<comment type="similarity">
    <text evidence="4">Belongs to the peptidase M20A family.</text>
</comment>
<evidence type="ECO:0000256" key="8">
    <source>
        <dbReference type="ARBA" id="ARBA00022833"/>
    </source>
</evidence>
<evidence type="ECO:0000256" key="3">
    <source>
        <dbReference type="ARBA" id="ARBA00005130"/>
    </source>
</evidence>
<dbReference type="SUPFAM" id="SSF53187">
    <property type="entry name" value="Zn-dependent exopeptidases"/>
    <property type="match status" value="1"/>
</dbReference>
<dbReference type="InterPro" id="IPR002933">
    <property type="entry name" value="Peptidase_M20"/>
</dbReference>
<dbReference type="Pfam" id="PF07687">
    <property type="entry name" value="M20_dimer"/>
    <property type="match status" value="1"/>
</dbReference>
<reference evidence="13 14" key="1">
    <citation type="journal article" date="2014" name="Genome Announc.">
        <title>Draft genome sequence of the pathogenic fungus Scedosporium apiospermum.</title>
        <authorList>
            <person name="Vandeputte P."/>
            <person name="Ghamrawi S."/>
            <person name="Rechenmann M."/>
            <person name="Iltis A."/>
            <person name="Giraud S."/>
            <person name="Fleury M."/>
            <person name="Thornton C."/>
            <person name="Delhaes L."/>
            <person name="Meyer W."/>
            <person name="Papon N."/>
            <person name="Bouchara J.P."/>
        </authorList>
    </citation>
    <scope>NUCLEOTIDE SEQUENCE [LARGE SCALE GENOMIC DNA]</scope>
    <source>
        <strain evidence="13 14">IHEM 14462</strain>
    </source>
</reference>
<evidence type="ECO:0000256" key="2">
    <source>
        <dbReference type="ARBA" id="ARBA00001947"/>
    </source>
</evidence>
<keyword evidence="8" id="KW-0862">Zinc</keyword>
<evidence type="ECO:0000259" key="11">
    <source>
        <dbReference type="Pfam" id="PF00291"/>
    </source>
</evidence>
<dbReference type="OrthoDB" id="10059875at2759"/>
<accession>A0A084GCA0</accession>
<evidence type="ECO:0000256" key="10">
    <source>
        <dbReference type="ARBA" id="ARBA00051301"/>
    </source>
</evidence>
<dbReference type="SUPFAM" id="SSF55031">
    <property type="entry name" value="Bacterial exopeptidase dimerisation domain"/>
    <property type="match status" value="1"/>
</dbReference>
<dbReference type="NCBIfam" id="TIGR01910">
    <property type="entry name" value="DapE-ArgE"/>
    <property type="match status" value="1"/>
</dbReference>
<dbReference type="HOGENOM" id="CLU_021802_8_4_1"/>
<protein>
    <recommendedName>
        <fullName evidence="6">Probable succinyl-diaminopimelate desuccinylase</fullName>
        <ecNumber evidence="5">3.5.1.18</ecNumber>
    </recommendedName>
</protein>
<keyword evidence="7" id="KW-0378">Hydrolase</keyword>
<dbReference type="SUPFAM" id="SSF53686">
    <property type="entry name" value="Tryptophan synthase beta subunit-like PLP-dependent enzymes"/>
    <property type="match status" value="1"/>
</dbReference>
<dbReference type="EMBL" id="JOWA01000086">
    <property type="protein sequence ID" value="KEZ44962.1"/>
    <property type="molecule type" value="Genomic_DNA"/>
</dbReference>
<dbReference type="AlphaFoldDB" id="A0A084GCA0"/>
<dbReference type="Proteomes" id="UP000028545">
    <property type="component" value="Unassembled WGS sequence"/>
</dbReference>
<dbReference type="InterPro" id="IPR010182">
    <property type="entry name" value="ArgE/DapE"/>
</dbReference>
<dbReference type="Gene3D" id="3.30.70.360">
    <property type="match status" value="1"/>
</dbReference>
<dbReference type="GeneID" id="27721411"/>
<organism evidence="13 14">
    <name type="scientific">Pseudallescheria apiosperma</name>
    <name type="common">Scedosporium apiospermum</name>
    <dbReference type="NCBI Taxonomy" id="563466"/>
    <lineage>
        <taxon>Eukaryota</taxon>
        <taxon>Fungi</taxon>
        <taxon>Dikarya</taxon>
        <taxon>Ascomycota</taxon>
        <taxon>Pezizomycotina</taxon>
        <taxon>Sordariomycetes</taxon>
        <taxon>Hypocreomycetidae</taxon>
        <taxon>Microascales</taxon>
        <taxon>Microascaceae</taxon>
        <taxon>Scedosporium</taxon>
    </lineage>
</organism>
<dbReference type="NCBIfam" id="NF006058">
    <property type="entry name" value="PRK08206.1"/>
    <property type="match status" value="1"/>
</dbReference>
<evidence type="ECO:0000313" key="14">
    <source>
        <dbReference type="Proteomes" id="UP000028545"/>
    </source>
</evidence>
<comment type="caution">
    <text evidence="13">The sequence shown here is derived from an EMBL/GenBank/DDBJ whole genome shotgun (WGS) entry which is preliminary data.</text>
</comment>
<evidence type="ECO:0000259" key="12">
    <source>
        <dbReference type="Pfam" id="PF07687"/>
    </source>
</evidence>
<dbReference type="InterPro" id="IPR036264">
    <property type="entry name" value="Bact_exopeptidase_dim_dom"/>
</dbReference>
<dbReference type="InterPro" id="IPR036052">
    <property type="entry name" value="TrpB-like_PALP_sf"/>
</dbReference>
<evidence type="ECO:0000313" key="13">
    <source>
        <dbReference type="EMBL" id="KEZ44962.1"/>
    </source>
</evidence>